<evidence type="ECO:0000313" key="3">
    <source>
        <dbReference type="Proteomes" id="UP000295075"/>
    </source>
</evidence>
<evidence type="ECO:0000313" key="2">
    <source>
        <dbReference type="EMBL" id="TDC35539.1"/>
    </source>
</evidence>
<accession>A0A4R4QJJ5</accession>
<gene>
    <name evidence="2" type="ORF">E1261_01360</name>
</gene>
<feature type="domain" description="ABC-three component systems C-terminal" evidence="1">
    <location>
        <begin position="220"/>
        <end position="348"/>
    </location>
</feature>
<dbReference type="Proteomes" id="UP000295075">
    <property type="component" value="Unassembled WGS sequence"/>
</dbReference>
<dbReference type="RefSeq" id="WP_132400427.1">
    <property type="nucleotide sequence ID" value="NZ_SMKA01000002.1"/>
</dbReference>
<reference evidence="2 3" key="1">
    <citation type="submission" date="2019-03" db="EMBL/GenBank/DDBJ databases">
        <title>Draft genome sequences of novel Actinobacteria.</title>
        <authorList>
            <person name="Sahin N."/>
            <person name="Ay H."/>
            <person name="Saygin H."/>
        </authorList>
    </citation>
    <scope>NUCLEOTIDE SEQUENCE [LARGE SCALE GENOMIC DNA]</scope>
    <source>
        <strain evidence="2 3">JCM 30547</strain>
    </source>
</reference>
<dbReference type="OrthoDB" id="3242664at2"/>
<dbReference type="EMBL" id="SMKA01000002">
    <property type="protein sequence ID" value="TDC35539.1"/>
    <property type="molecule type" value="Genomic_DNA"/>
</dbReference>
<organism evidence="2 3">
    <name type="scientific">Kribbella albertanoniae</name>
    <dbReference type="NCBI Taxonomy" id="1266829"/>
    <lineage>
        <taxon>Bacteria</taxon>
        <taxon>Bacillati</taxon>
        <taxon>Actinomycetota</taxon>
        <taxon>Actinomycetes</taxon>
        <taxon>Propionibacteriales</taxon>
        <taxon>Kribbellaceae</taxon>
        <taxon>Kribbella</taxon>
    </lineage>
</organism>
<sequence>MPKPKTPALSGSKIAPPPVSPQGRIYLYTDDDWEEFVREWVSTLAEAYAQIKRFGGSGDRGADVAALKTTQGLEGPWDCFQCKHYVKPLSFGDAAPEMLKVFRAACAGFWTLPDTYQFLAPKGCSTQLNQLLSQPTRLKQRFLDELADPDKALGSDVDATEIATVIASATSADFTMFKSVELVDAIAQLEGTPYYLRNFEPVMPARPDHEPPPNEVTAAEARYVAQLLGVYNERFSDKPIDASNVTEHVNAGPHFKRQREAFFKAEALRVYARDSVHPDTFSRLQDDIYHGVVDLADDVHPNGWTRMTKVLVHVGTLDLQQHTLIQVSDLQDRTGICHHLANANRLIWIQE</sequence>
<proteinExistence type="predicted"/>
<dbReference type="InterPro" id="IPR046914">
    <property type="entry name" value="ABC-3C_CTD6"/>
</dbReference>
<evidence type="ECO:0000259" key="1">
    <source>
        <dbReference type="Pfam" id="PF20282"/>
    </source>
</evidence>
<dbReference type="Pfam" id="PF20282">
    <property type="entry name" value="CTD6"/>
    <property type="match status" value="1"/>
</dbReference>
<keyword evidence="3" id="KW-1185">Reference proteome</keyword>
<dbReference type="AlphaFoldDB" id="A0A4R4QJJ5"/>
<comment type="caution">
    <text evidence="2">The sequence shown here is derived from an EMBL/GenBank/DDBJ whole genome shotgun (WGS) entry which is preliminary data.</text>
</comment>
<name>A0A4R4QJJ5_9ACTN</name>
<protein>
    <recommendedName>
        <fullName evidence="1">ABC-three component systems C-terminal domain-containing protein</fullName>
    </recommendedName>
</protein>